<dbReference type="GO" id="GO:0003729">
    <property type="term" value="F:mRNA binding"/>
    <property type="evidence" value="ECO:0007669"/>
    <property type="project" value="InterPro"/>
</dbReference>
<name>A0A7I8KVJ9_SPIIN</name>
<evidence type="ECO:0000256" key="1">
    <source>
        <dbReference type="SAM" id="MobiDB-lite"/>
    </source>
</evidence>
<dbReference type="Proteomes" id="UP000663760">
    <property type="component" value="Chromosome 9"/>
</dbReference>
<gene>
    <name evidence="2" type="ORF">SI8410_09012024</name>
</gene>
<dbReference type="GO" id="GO:0006402">
    <property type="term" value="P:mRNA catabolic process"/>
    <property type="evidence" value="ECO:0007669"/>
    <property type="project" value="InterPro"/>
</dbReference>
<reference evidence="2" key="1">
    <citation type="submission" date="2020-02" db="EMBL/GenBank/DDBJ databases">
        <authorList>
            <person name="Scholz U."/>
            <person name="Mascher M."/>
            <person name="Fiebig A."/>
        </authorList>
    </citation>
    <scope>NUCLEOTIDE SEQUENCE</scope>
</reference>
<proteinExistence type="predicted"/>
<evidence type="ECO:0000313" key="2">
    <source>
        <dbReference type="EMBL" id="CAA7401346.1"/>
    </source>
</evidence>
<organism evidence="2 3">
    <name type="scientific">Spirodela intermedia</name>
    <name type="common">Intermediate duckweed</name>
    <dbReference type="NCBI Taxonomy" id="51605"/>
    <lineage>
        <taxon>Eukaryota</taxon>
        <taxon>Viridiplantae</taxon>
        <taxon>Streptophyta</taxon>
        <taxon>Embryophyta</taxon>
        <taxon>Tracheophyta</taxon>
        <taxon>Spermatophyta</taxon>
        <taxon>Magnoliopsida</taxon>
        <taxon>Liliopsida</taxon>
        <taxon>Araceae</taxon>
        <taxon>Lemnoideae</taxon>
        <taxon>Spirodela</taxon>
    </lineage>
</organism>
<dbReference type="PANTHER" id="PTHR31447">
    <property type="entry name" value="HYDROXYPROLINE-RICH GLYCOPROTEIN FAMILY PROTEIN-RELATED"/>
    <property type="match status" value="1"/>
</dbReference>
<dbReference type="EMBL" id="LR746272">
    <property type="protein sequence ID" value="CAA7401346.1"/>
    <property type="molecule type" value="Genomic_DNA"/>
</dbReference>
<protein>
    <submittedName>
        <fullName evidence="2">Uncharacterized protein</fullName>
    </submittedName>
</protein>
<dbReference type="OrthoDB" id="1916097at2759"/>
<sequence>MAISSASAIVPEKMQFPRGTEVHNLTYQWFPDERDGFVYWLKGEFGAANAIIDSLCQHLRTTGEPDEYDMVFRSIQQRRCNWAPVLYMQQYFSISDVNLTLQQVAWRKQQRRFDQPKVNGKDFKKSNVGYRQVQKLDNRRENQNCSTRADAQKIEEESDLGEEIQRRASVQVPDENLSPEVSQKDGPCDDNAPKAAKFSAEAVTNQEGEDKDFPVPKFFVCDELFDGKMVNHLDGLKLYEGLFKVSEISSMISAVNEWRIAGRKGEFQGKLYISPRLFCFSPPVLKNEYYMVFVPIEVCRIDEDNSSNICSFHEYHQVTC</sequence>
<dbReference type="PANTHER" id="PTHR31447:SF0">
    <property type="entry name" value="HYDROXYPROLINE-RICH GLYCOPROTEIN FAMILY PROTEIN"/>
    <property type="match status" value="1"/>
</dbReference>
<keyword evidence="3" id="KW-1185">Reference proteome</keyword>
<dbReference type="AlphaFoldDB" id="A0A7I8KVJ9"/>
<evidence type="ECO:0000313" key="3">
    <source>
        <dbReference type="Proteomes" id="UP000663760"/>
    </source>
</evidence>
<dbReference type="GO" id="GO:0032451">
    <property type="term" value="F:demethylase activity"/>
    <property type="evidence" value="ECO:0007669"/>
    <property type="project" value="InterPro"/>
</dbReference>
<feature type="region of interest" description="Disordered" evidence="1">
    <location>
        <begin position="136"/>
        <end position="193"/>
    </location>
</feature>
<dbReference type="InterPro" id="IPR044842">
    <property type="entry name" value="ALKBH9B/ALKBH10B-like"/>
</dbReference>
<accession>A0A7I8KVJ9</accession>